<feature type="signal peptide" evidence="1">
    <location>
        <begin position="1"/>
        <end position="24"/>
    </location>
</feature>
<accession>A0A6J8DLT1</accession>
<dbReference type="Gene3D" id="3.40.30.10">
    <property type="entry name" value="Glutaredoxin"/>
    <property type="match status" value="1"/>
</dbReference>
<proteinExistence type="predicted"/>
<dbReference type="EMBL" id="CACVKT020007511">
    <property type="protein sequence ID" value="CAC5408114.1"/>
    <property type="molecule type" value="Genomic_DNA"/>
</dbReference>
<evidence type="ECO:0000313" key="2">
    <source>
        <dbReference type="EMBL" id="CAC5408114.1"/>
    </source>
</evidence>
<feature type="chain" id="PRO_5036181943" description="Thioredoxin domain-containing protein" evidence="1">
    <location>
        <begin position="25"/>
        <end position="913"/>
    </location>
</feature>
<sequence length="913" mass="106716">MAGCERRYGFSKIIVLFLVQSATTSTDLSPKFKDFLPNVLERHIKVSRHLPVCVIYRKPGEGSLLEDVVHELWKGDKKNFTSWEFGSYSFGKNTKLHYRNPSTVPLLRCFLGLTSHFDYTDKPNKYKINHWLDRLARTLEDQLQDATEQLVEKTADNYKFTVIAFPDPARHTEIEEMAFQVTEENLNCKAYISHIHSLDNRKIRLKYKVNEVPSFIIIYRKDTVKTVHHFSKQQMTVLSLDIFIKSRLLPVPHYSLAKFERDVIKSSMKIYTPKILTFYAYWSPGIYGYLSALNRTIDEFWDLDVEVLFGLVDITDDTADSRKIINRWISSRIAQKLPFTLLYYKDSNNTIQQRLFTEERPTPMSVYNWLSTYEEVADAIHLPFIYQPYGVEDPNMFTYKDEGPYGCSCYLTSHNQTVSTPQQYWWTWTIHPKKQRQKKTETQKSWHDLFGTENINKKLEKLEDIPLLSHLYWYEVVEKSHAPLHPFMPGREWAGEVTKVALIIFIMADCRSCKNGMETFKNLQNSVKYIAGGSVYLVNCTEEVELCKEHDIRGFPTVTAFRGLGWLDSSTCISDESQRLYKSYRRMDYHGVLQAKPIMVWFGEIASSAVKDRLFEWPKQQLVEDVRLVGVLVPKASRFLPIPPGRKQNYYFSYECYRLICERLFGKATCYSVYSKELPQIEFKQKDLDVVVSKIILQRKDGVDATLMQMGHTLSQSLENQENTKLHMFHKAHRYKLGHGQKCETDHAACTDIITAFTLDHSRLPITQINSNAFHTSDSLDSEDLPILIALVYKDNITDIASFSQVLTEVAYQFYNEIIVMTLDVEEFPAWAGQFLPIDYTKIMIKYDGDPKLLFDYPRVCMVKKKDHTHAAFYPPLEEDRWLVDWFEPYKLKQFILDYLDDPSQNIIETEHF</sequence>
<keyword evidence="1" id="KW-0732">Signal</keyword>
<evidence type="ECO:0000256" key="1">
    <source>
        <dbReference type="SAM" id="SignalP"/>
    </source>
</evidence>
<dbReference type="GO" id="GO:0015035">
    <property type="term" value="F:protein-disulfide reductase activity"/>
    <property type="evidence" value="ECO:0007669"/>
    <property type="project" value="TreeGrafter"/>
</dbReference>
<name>A0A6J8DLT1_MYTCO</name>
<protein>
    <recommendedName>
        <fullName evidence="4">Thioredoxin domain-containing protein</fullName>
    </recommendedName>
</protein>
<dbReference type="PANTHER" id="PTHR45815">
    <property type="entry name" value="PROTEIN DISULFIDE-ISOMERASE A6"/>
    <property type="match status" value="1"/>
</dbReference>
<dbReference type="OrthoDB" id="10023060at2759"/>
<dbReference type="GO" id="GO:0005788">
    <property type="term" value="C:endoplasmic reticulum lumen"/>
    <property type="evidence" value="ECO:0007669"/>
    <property type="project" value="TreeGrafter"/>
</dbReference>
<dbReference type="PANTHER" id="PTHR45815:SF3">
    <property type="entry name" value="PROTEIN DISULFIDE-ISOMERASE A6"/>
    <property type="match status" value="1"/>
</dbReference>
<dbReference type="SUPFAM" id="SSF52833">
    <property type="entry name" value="Thioredoxin-like"/>
    <property type="match status" value="1"/>
</dbReference>
<dbReference type="GO" id="GO:0034976">
    <property type="term" value="P:response to endoplasmic reticulum stress"/>
    <property type="evidence" value="ECO:0007669"/>
    <property type="project" value="TreeGrafter"/>
</dbReference>
<dbReference type="EMBL" id="CACVKT020007511">
    <property type="protein sequence ID" value="CAC5408115.1"/>
    <property type="molecule type" value="Genomic_DNA"/>
</dbReference>
<evidence type="ECO:0008006" key="4">
    <source>
        <dbReference type="Google" id="ProtNLM"/>
    </source>
</evidence>
<evidence type="ECO:0000313" key="3">
    <source>
        <dbReference type="Proteomes" id="UP000507470"/>
    </source>
</evidence>
<reference evidence="2 3" key="1">
    <citation type="submission" date="2020-06" db="EMBL/GenBank/DDBJ databases">
        <authorList>
            <person name="Li R."/>
            <person name="Bekaert M."/>
        </authorList>
    </citation>
    <scope>NUCLEOTIDE SEQUENCE [LARGE SCALE GENOMIC DNA]</scope>
    <source>
        <strain evidence="2">Wild</strain>
        <strain evidence="3">wild</strain>
    </source>
</reference>
<organism evidence="2 3">
    <name type="scientific">Mytilus coruscus</name>
    <name type="common">Sea mussel</name>
    <dbReference type="NCBI Taxonomy" id="42192"/>
    <lineage>
        <taxon>Eukaryota</taxon>
        <taxon>Metazoa</taxon>
        <taxon>Spiralia</taxon>
        <taxon>Lophotrochozoa</taxon>
        <taxon>Mollusca</taxon>
        <taxon>Bivalvia</taxon>
        <taxon>Autobranchia</taxon>
        <taxon>Pteriomorphia</taxon>
        <taxon>Mytilida</taxon>
        <taxon>Mytiloidea</taxon>
        <taxon>Mytilidae</taxon>
        <taxon>Mytilinae</taxon>
        <taxon>Mytilus</taxon>
    </lineage>
</organism>
<dbReference type="InterPro" id="IPR036249">
    <property type="entry name" value="Thioredoxin-like_sf"/>
</dbReference>
<dbReference type="AlphaFoldDB" id="A0A6J8DLT1"/>
<dbReference type="Proteomes" id="UP000507470">
    <property type="component" value="Unassembled WGS sequence"/>
</dbReference>
<keyword evidence="3" id="KW-1185">Reference proteome</keyword>
<gene>
    <name evidence="2" type="ORF">MCOR_41540</name>
</gene>